<dbReference type="RefSeq" id="WP_017883799.1">
    <property type="nucleotide sequence ID" value="NZ_CP035037.1"/>
</dbReference>
<dbReference type="EMBL" id="CP035037">
    <property type="protein sequence ID" value="QAB18687.1"/>
    <property type="molecule type" value="Genomic_DNA"/>
</dbReference>
<dbReference type="SUPFAM" id="SSF53474">
    <property type="entry name" value="alpha/beta-Hydrolases"/>
    <property type="match status" value="1"/>
</dbReference>
<evidence type="ECO:0000259" key="1">
    <source>
        <dbReference type="Pfam" id="PF12697"/>
    </source>
</evidence>
<keyword evidence="3" id="KW-1185">Reference proteome</keyword>
<accession>A0ABX5QHX5</accession>
<dbReference type="PANTHER" id="PTHR43798:SF33">
    <property type="entry name" value="HYDROLASE, PUTATIVE (AFU_ORTHOLOGUE AFUA_2G14860)-RELATED"/>
    <property type="match status" value="1"/>
</dbReference>
<dbReference type="Gene3D" id="3.40.50.1820">
    <property type="entry name" value="alpha/beta hydrolase"/>
    <property type="match status" value="1"/>
</dbReference>
<keyword evidence="2" id="KW-0378">Hydrolase</keyword>
<dbReference type="Proteomes" id="UP000285768">
    <property type="component" value="Chromosome"/>
</dbReference>
<organism evidence="2 3">
    <name type="scientific">Leucobacter muris</name>
    <dbReference type="NCBI Taxonomy" id="1935379"/>
    <lineage>
        <taxon>Bacteria</taxon>
        <taxon>Bacillati</taxon>
        <taxon>Actinomycetota</taxon>
        <taxon>Actinomycetes</taxon>
        <taxon>Micrococcales</taxon>
        <taxon>Microbacteriaceae</taxon>
        <taxon>Leucobacter</taxon>
    </lineage>
</organism>
<dbReference type="InterPro" id="IPR029058">
    <property type="entry name" value="AB_hydrolase_fold"/>
</dbReference>
<reference evidence="2 3" key="1">
    <citation type="submission" date="2019-01" db="EMBL/GenBank/DDBJ databases">
        <title>Leucobacter muris sp. nov. isolated from the nose of a laboratory mouse.</title>
        <authorList>
            <person name="Benga L."/>
            <person name="Sproeer C."/>
            <person name="Schumann P."/>
            <person name="Verbarg S."/>
            <person name="Bunk B."/>
            <person name="Engelhardt E."/>
            <person name="Benten P.M."/>
            <person name="Sager M."/>
        </authorList>
    </citation>
    <scope>NUCLEOTIDE SEQUENCE [LARGE SCALE GENOMIC DNA]</scope>
    <source>
        <strain evidence="2 3">DSM 101948</strain>
    </source>
</reference>
<dbReference type="Pfam" id="PF12697">
    <property type="entry name" value="Abhydrolase_6"/>
    <property type="match status" value="1"/>
</dbReference>
<evidence type="ECO:0000313" key="3">
    <source>
        <dbReference type="Proteomes" id="UP000285768"/>
    </source>
</evidence>
<dbReference type="PANTHER" id="PTHR43798">
    <property type="entry name" value="MONOACYLGLYCEROL LIPASE"/>
    <property type="match status" value="1"/>
</dbReference>
<dbReference type="InterPro" id="IPR050266">
    <property type="entry name" value="AB_hydrolase_sf"/>
</dbReference>
<name>A0ABX5QHX5_9MICO</name>
<gene>
    <name evidence="2" type="ORF">Leucomu_12910</name>
</gene>
<dbReference type="InterPro" id="IPR000073">
    <property type="entry name" value="AB_hydrolase_1"/>
</dbReference>
<dbReference type="GO" id="GO:0016787">
    <property type="term" value="F:hydrolase activity"/>
    <property type="evidence" value="ECO:0007669"/>
    <property type="project" value="UniProtKB-KW"/>
</dbReference>
<dbReference type="PRINTS" id="PR00111">
    <property type="entry name" value="ABHYDROLASE"/>
</dbReference>
<protein>
    <submittedName>
        <fullName evidence="2">Alpha/beta hydrolase</fullName>
    </submittedName>
</protein>
<sequence>MNHLRNEEIPVAFLHSLGADAGSWARVVDLLPADMLAITPETPAHGEQPRPGEHSLLDWVASLRRQIRAEHQGPVHLVGVSMGGFQAVAYAALHPEEVRSLVVSDSFIYLPEQTVEARLNSIDASVVEAGMRGYAERYVETTLTRDVPEPHPGRLVDAIAGIPADDYAAVAAVCFGVDARKLAARVVCPSLVLIGDRDEKTPRVLSEEVATALGESLIVEIPGSGHLPNLDAPEEFVRVIVDFIRNPSTRKENPHRS</sequence>
<feature type="domain" description="AB hydrolase-1" evidence="1">
    <location>
        <begin position="13"/>
        <end position="238"/>
    </location>
</feature>
<evidence type="ECO:0000313" key="2">
    <source>
        <dbReference type="EMBL" id="QAB18687.1"/>
    </source>
</evidence>
<proteinExistence type="predicted"/>